<name>A0A6J4VDD3_9BACT</name>
<evidence type="ECO:0000313" key="2">
    <source>
        <dbReference type="EMBL" id="CAA9575901.1"/>
    </source>
</evidence>
<protein>
    <submittedName>
        <fullName evidence="2">Uncharacterized protein</fullName>
    </submittedName>
</protein>
<feature type="compositionally biased region" description="Basic and acidic residues" evidence="1">
    <location>
        <begin position="20"/>
        <end position="31"/>
    </location>
</feature>
<reference evidence="2" key="1">
    <citation type="submission" date="2020-02" db="EMBL/GenBank/DDBJ databases">
        <authorList>
            <person name="Meier V. D."/>
        </authorList>
    </citation>
    <scope>NUCLEOTIDE SEQUENCE</scope>
    <source>
        <strain evidence="2">AVDCRST_MAG59</strain>
    </source>
</reference>
<proteinExistence type="predicted"/>
<accession>A0A6J4VDD3</accession>
<dbReference type="EMBL" id="CADCWF010000300">
    <property type="protein sequence ID" value="CAA9575901.1"/>
    <property type="molecule type" value="Genomic_DNA"/>
</dbReference>
<organism evidence="2">
    <name type="scientific">uncultured Thermomicrobiales bacterium</name>
    <dbReference type="NCBI Taxonomy" id="1645740"/>
    <lineage>
        <taxon>Bacteria</taxon>
        <taxon>Pseudomonadati</taxon>
        <taxon>Thermomicrobiota</taxon>
        <taxon>Thermomicrobia</taxon>
        <taxon>Thermomicrobiales</taxon>
        <taxon>environmental samples</taxon>
    </lineage>
</organism>
<feature type="compositionally biased region" description="Basic and acidic residues" evidence="1">
    <location>
        <begin position="1"/>
        <end position="11"/>
    </location>
</feature>
<feature type="region of interest" description="Disordered" evidence="1">
    <location>
        <begin position="1"/>
        <end position="43"/>
    </location>
</feature>
<evidence type="ECO:0000256" key="1">
    <source>
        <dbReference type="SAM" id="MobiDB-lite"/>
    </source>
</evidence>
<gene>
    <name evidence="2" type="ORF">AVDCRST_MAG59-4172</name>
</gene>
<dbReference type="AlphaFoldDB" id="A0A6J4VDD3"/>
<sequence length="43" mass="4769">MIFTERGERRRIISAPRAGSNERRSYDDRRAAATGWDGGSGDA</sequence>